<dbReference type="EMBL" id="JARAKH010000027">
    <property type="protein sequence ID" value="KAK8389718.1"/>
    <property type="molecule type" value="Genomic_DNA"/>
</dbReference>
<dbReference type="AlphaFoldDB" id="A0AAW0TRP9"/>
<evidence type="ECO:0000256" key="6">
    <source>
        <dbReference type="SAM" id="Phobius"/>
    </source>
</evidence>
<name>A0AAW0TRP9_SCYPA</name>
<dbReference type="GO" id="GO:0016020">
    <property type="term" value="C:membrane"/>
    <property type="evidence" value="ECO:0007669"/>
    <property type="project" value="UniProtKB-SubCell"/>
</dbReference>
<protein>
    <recommendedName>
        <fullName evidence="2">Transmembrane protein 267</fullName>
    </recommendedName>
</protein>
<accession>A0AAW0TRP9</accession>
<feature type="transmembrane region" description="Helical" evidence="6">
    <location>
        <begin position="148"/>
        <end position="167"/>
    </location>
</feature>
<feature type="transmembrane region" description="Helical" evidence="6">
    <location>
        <begin position="44"/>
        <end position="66"/>
    </location>
</feature>
<feature type="transmembrane region" description="Helical" evidence="6">
    <location>
        <begin position="86"/>
        <end position="103"/>
    </location>
</feature>
<sequence length="226" mass="25414">MISKSQLLVTWTGLLISAWPLDIVVENFVLRLPPRSLLRATDTVVHGLIGGFSYLMACIICPDLVLNIFRCLPFLQFGSGSNKHEALNTLFSFFVAFTISSCIDLDHVIMDVMQIKRMPLQRGWFHLSLFPLGLIIILYLSALPFHSLYCVICATLSILCILSHHIRDGVHHGLDFYPLGTTPVLPYWLYIVLTLILPIGSTYLSSSLIRLLKPSLESLTESMHMV</sequence>
<dbReference type="PANTHER" id="PTHR13628:SF1">
    <property type="entry name" value="TRANSMEMBRANE PROTEIN 267"/>
    <property type="match status" value="1"/>
</dbReference>
<keyword evidence="5 6" id="KW-0472">Membrane</keyword>
<comment type="caution">
    <text evidence="7">The sequence shown here is derived from an EMBL/GenBank/DDBJ whole genome shotgun (WGS) entry which is preliminary data.</text>
</comment>
<dbReference type="PANTHER" id="PTHR13628">
    <property type="entry name" value="TRANSMEMBRANE PROTEIN 267"/>
    <property type="match status" value="1"/>
</dbReference>
<keyword evidence="3 6" id="KW-0812">Transmembrane</keyword>
<evidence type="ECO:0000313" key="8">
    <source>
        <dbReference type="Proteomes" id="UP001487740"/>
    </source>
</evidence>
<evidence type="ECO:0000313" key="7">
    <source>
        <dbReference type="EMBL" id="KAK8389718.1"/>
    </source>
</evidence>
<evidence type="ECO:0000256" key="1">
    <source>
        <dbReference type="ARBA" id="ARBA00004141"/>
    </source>
</evidence>
<dbReference type="Proteomes" id="UP001487740">
    <property type="component" value="Unassembled WGS sequence"/>
</dbReference>
<feature type="transmembrane region" description="Helical" evidence="6">
    <location>
        <begin position="187"/>
        <end position="209"/>
    </location>
</feature>
<evidence type="ECO:0000256" key="3">
    <source>
        <dbReference type="ARBA" id="ARBA00022692"/>
    </source>
</evidence>
<evidence type="ECO:0000256" key="2">
    <source>
        <dbReference type="ARBA" id="ARBA00013977"/>
    </source>
</evidence>
<dbReference type="InterPro" id="IPR026572">
    <property type="entry name" value="TMEM267"/>
</dbReference>
<proteinExistence type="predicted"/>
<organism evidence="7 8">
    <name type="scientific">Scylla paramamosain</name>
    <name type="common">Mud crab</name>
    <dbReference type="NCBI Taxonomy" id="85552"/>
    <lineage>
        <taxon>Eukaryota</taxon>
        <taxon>Metazoa</taxon>
        <taxon>Ecdysozoa</taxon>
        <taxon>Arthropoda</taxon>
        <taxon>Crustacea</taxon>
        <taxon>Multicrustacea</taxon>
        <taxon>Malacostraca</taxon>
        <taxon>Eumalacostraca</taxon>
        <taxon>Eucarida</taxon>
        <taxon>Decapoda</taxon>
        <taxon>Pleocyemata</taxon>
        <taxon>Brachyura</taxon>
        <taxon>Eubrachyura</taxon>
        <taxon>Portunoidea</taxon>
        <taxon>Portunidae</taxon>
        <taxon>Portuninae</taxon>
        <taxon>Scylla</taxon>
    </lineage>
</organism>
<keyword evidence="8" id="KW-1185">Reference proteome</keyword>
<evidence type="ECO:0000256" key="5">
    <source>
        <dbReference type="ARBA" id="ARBA00023136"/>
    </source>
</evidence>
<gene>
    <name evidence="7" type="ORF">O3P69_009010</name>
</gene>
<dbReference type="EMBL" id="JARAKH010000027">
    <property type="protein sequence ID" value="KAK8389719.1"/>
    <property type="molecule type" value="Genomic_DNA"/>
</dbReference>
<evidence type="ECO:0000256" key="4">
    <source>
        <dbReference type="ARBA" id="ARBA00022989"/>
    </source>
</evidence>
<reference evidence="7 8" key="1">
    <citation type="submission" date="2023-03" db="EMBL/GenBank/DDBJ databases">
        <title>High-quality genome of Scylla paramamosain provides insights in environmental adaptation.</title>
        <authorList>
            <person name="Zhang L."/>
        </authorList>
    </citation>
    <scope>NUCLEOTIDE SEQUENCE [LARGE SCALE GENOMIC DNA]</scope>
    <source>
        <strain evidence="7">LZ_2023a</strain>
        <tissue evidence="7">Muscle</tissue>
    </source>
</reference>
<keyword evidence="4 6" id="KW-1133">Transmembrane helix</keyword>
<comment type="subcellular location">
    <subcellularLocation>
        <location evidence="1">Membrane</location>
        <topology evidence="1">Multi-pass membrane protein</topology>
    </subcellularLocation>
</comment>
<feature type="transmembrane region" description="Helical" evidence="6">
    <location>
        <begin position="123"/>
        <end position="141"/>
    </location>
</feature>